<gene>
    <name evidence="2" type="primary">NCL1_23207</name>
    <name evidence="2" type="ORF">TNCV_1021541</name>
</gene>
<reference evidence="2" key="1">
    <citation type="submission" date="2020-08" db="EMBL/GenBank/DDBJ databases">
        <title>Multicomponent nature underlies the extraordinary mechanical properties of spider dragline silk.</title>
        <authorList>
            <person name="Kono N."/>
            <person name="Nakamura H."/>
            <person name="Mori M."/>
            <person name="Yoshida Y."/>
            <person name="Ohtoshi R."/>
            <person name="Malay A.D."/>
            <person name="Moran D.A.P."/>
            <person name="Tomita M."/>
            <person name="Numata K."/>
            <person name="Arakawa K."/>
        </authorList>
    </citation>
    <scope>NUCLEOTIDE SEQUENCE</scope>
</reference>
<feature type="domain" description="Mos1 transposase HTH" evidence="1">
    <location>
        <begin position="108"/>
        <end position="145"/>
    </location>
</feature>
<organism evidence="2 3">
    <name type="scientific">Trichonephila clavipes</name>
    <name type="common">Golden silk orbweaver</name>
    <name type="synonym">Nephila clavipes</name>
    <dbReference type="NCBI Taxonomy" id="2585209"/>
    <lineage>
        <taxon>Eukaryota</taxon>
        <taxon>Metazoa</taxon>
        <taxon>Ecdysozoa</taxon>
        <taxon>Arthropoda</taxon>
        <taxon>Chelicerata</taxon>
        <taxon>Arachnida</taxon>
        <taxon>Araneae</taxon>
        <taxon>Araneomorphae</taxon>
        <taxon>Entelegynae</taxon>
        <taxon>Araneoidea</taxon>
        <taxon>Nephilidae</taxon>
        <taxon>Trichonephila</taxon>
    </lineage>
</organism>
<comment type="caution">
    <text evidence="2">The sequence shown here is derived from an EMBL/GenBank/DDBJ whole genome shotgun (WGS) entry which is preliminary data.</text>
</comment>
<dbReference type="AlphaFoldDB" id="A0A8X6VIU1"/>
<dbReference type="EMBL" id="BMAU01021328">
    <property type="protein sequence ID" value="GFY14389.1"/>
    <property type="molecule type" value="Genomic_DNA"/>
</dbReference>
<dbReference type="Proteomes" id="UP000887159">
    <property type="component" value="Unassembled WGS sequence"/>
</dbReference>
<evidence type="ECO:0000313" key="3">
    <source>
        <dbReference type="Proteomes" id="UP000887159"/>
    </source>
</evidence>
<dbReference type="Pfam" id="PF17906">
    <property type="entry name" value="HTH_48"/>
    <property type="match status" value="1"/>
</dbReference>
<proteinExistence type="predicted"/>
<evidence type="ECO:0000259" key="1">
    <source>
        <dbReference type="Pfam" id="PF17906"/>
    </source>
</evidence>
<protein>
    <recommendedName>
        <fullName evidence="1">Mos1 transposase HTH domain-containing protein</fullName>
    </recommendedName>
</protein>
<dbReference type="InterPro" id="IPR041426">
    <property type="entry name" value="Mos1_HTH"/>
</dbReference>
<accession>A0A8X6VIU1</accession>
<name>A0A8X6VIU1_TRICX</name>
<evidence type="ECO:0000313" key="2">
    <source>
        <dbReference type="EMBL" id="GFY14389.1"/>
    </source>
</evidence>
<sequence length="182" mass="21136">MRDILYEGTLARNPWCSRRRRIDEEDISTTVEVDQRAANCLEEAVWLFAAIRSRCRSSRTDVTFHRSLPVFRVVRCSSVHCFQTHITMEHKIHELLLRDRKADNPPPFKLRENASQVTEIVNGVYGAKTVTANYVQFWLRRFRSGIFDVKDAPSTGRPVVENVDKIPEIIELDWHVSSHSIT</sequence>
<keyword evidence="3" id="KW-1185">Reference proteome</keyword>